<keyword evidence="3" id="KW-1185">Reference proteome</keyword>
<name>A0A3P7LIJ8_DIBLA</name>
<feature type="region of interest" description="Disordered" evidence="1">
    <location>
        <begin position="362"/>
        <end position="383"/>
    </location>
</feature>
<feature type="region of interest" description="Disordered" evidence="1">
    <location>
        <begin position="42"/>
        <end position="114"/>
    </location>
</feature>
<dbReference type="EMBL" id="UYRU01047655">
    <property type="protein sequence ID" value="VDN09728.1"/>
    <property type="molecule type" value="Genomic_DNA"/>
</dbReference>
<dbReference type="AlphaFoldDB" id="A0A3P7LIJ8"/>
<feature type="compositionally biased region" description="Basic and acidic residues" evidence="1">
    <location>
        <begin position="170"/>
        <end position="182"/>
    </location>
</feature>
<accession>A0A3P7LIJ8</accession>
<feature type="region of interest" description="Disordered" evidence="1">
    <location>
        <begin position="132"/>
        <end position="227"/>
    </location>
</feature>
<feature type="compositionally biased region" description="Polar residues" evidence="1">
    <location>
        <begin position="133"/>
        <end position="146"/>
    </location>
</feature>
<feature type="compositionally biased region" description="Basic and acidic residues" evidence="1">
    <location>
        <begin position="148"/>
        <end position="160"/>
    </location>
</feature>
<gene>
    <name evidence="2" type="ORF">DILT_LOCUS5559</name>
</gene>
<proteinExistence type="predicted"/>
<feature type="compositionally biased region" description="Polar residues" evidence="1">
    <location>
        <begin position="42"/>
        <end position="81"/>
    </location>
</feature>
<organism evidence="2 3">
    <name type="scientific">Dibothriocephalus latus</name>
    <name type="common">Fish tapeworm</name>
    <name type="synonym">Diphyllobothrium latum</name>
    <dbReference type="NCBI Taxonomy" id="60516"/>
    <lineage>
        <taxon>Eukaryota</taxon>
        <taxon>Metazoa</taxon>
        <taxon>Spiralia</taxon>
        <taxon>Lophotrochozoa</taxon>
        <taxon>Platyhelminthes</taxon>
        <taxon>Cestoda</taxon>
        <taxon>Eucestoda</taxon>
        <taxon>Diphyllobothriidea</taxon>
        <taxon>Diphyllobothriidae</taxon>
        <taxon>Dibothriocephalus</taxon>
    </lineage>
</organism>
<feature type="compositionally biased region" description="Low complexity" evidence="1">
    <location>
        <begin position="292"/>
        <end position="301"/>
    </location>
</feature>
<reference evidence="2 3" key="1">
    <citation type="submission" date="2018-11" db="EMBL/GenBank/DDBJ databases">
        <authorList>
            <consortium name="Pathogen Informatics"/>
        </authorList>
    </citation>
    <scope>NUCLEOTIDE SEQUENCE [LARGE SCALE GENOMIC DNA]</scope>
</reference>
<evidence type="ECO:0000313" key="2">
    <source>
        <dbReference type="EMBL" id="VDN09728.1"/>
    </source>
</evidence>
<protein>
    <submittedName>
        <fullName evidence="2">Uncharacterized protein</fullName>
    </submittedName>
</protein>
<dbReference type="Proteomes" id="UP000281553">
    <property type="component" value="Unassembled WGS sequence"/>
</dbReference>
<sequence>MDRRTDKNCDTGRFEVIYKQQLPPKTIFNGVDLTVSGTRMSSVTSAESSQPTTRAPSVRRQQTPSTNFTEPRSVESASPFTGTVLEGKTPIPPVVGQRTPQKYTNSPSLRITGTSTAYQKAATGIQERIHMSGESTAAHRSSQPSASLHRESTASEDHLKSWGVGSGSSEPRKSGGLSRDKTVAQPKLMATYARSTSRDEKRVLPRNVSCPPKCPVTGAGQAGDSNERSVARVHVASRLQPVIPPSTGYRSPAGIELRVPKTENLMRSIVDFHKTKYQRAGESDSPVLCLHNSNANNSESPSSKEPEKKTSNQKPVVCSRESCEDIVDSDSLHQDLTSMGFAVLKSPLQSVTCVKTASSRKKLPKTLPISKQPQPRKFDNSSPKSYKILKMRPQAVAGEISTIRTAVRLRAK</sequence>
<evidence type="ECO:0000313" key="3">
    <source>
        <dbReference type="Proteomes" id="UP000281553"/>
    </source>
</evidence>
<feature type="compositionally biased region" description="Polar residues" evidence="1">
    <location>
        <begin position="98"/>
        <end position="114"/>
    </location>
</feature>
<feature type="region of interest" description="Disordered" evidence="1">
    <location>
        <begin position="283"/>
        <end position="319"/>
    </location>
</feature>
<dbReference type="OrthoDB" id="202825at2759"/>
<evidence type="ECO:0000256" key="1">
    <source>
        <dbReference type="SAM" id="MobiDB-lite"/>
    </source>
</evidence>